<evidence type="ECO:0000313" key="3">
    <source>
        <dbReference type="Proteomes" id="UP000288197"/>
    </source>
</evidence>
<dbReference type="Gene3D" id="3.40.605.10">
    <property type="entry name" value="Aldehyde Dehydrogenase, Chain A, domain 1"/>
    <property type="match status" value="1"/>
</dbReference>
<gene>
    <name evidence="2" type="ORF">CBF32_09600</name>
</gene>
<dbReference type="Proteomes" id="UP000288197">
    <property type="component" value="Unassembled WGS sequence"/>
</dbReference>
<dbReference type="GeneID" id="63146849"/>
<organism evidence="2 3">
    <name type="scientific">Vagococcus fluvialis</name>
    <dbReference type="NCBI Taxonomy" id="2738"/>
    <lineage>
        <taxon>Bacteria</taxon>
        <taxon>Bacillati</taxon>
        <taxon>Bacillota</taxon>
        <taxon>Bacilli</taxon>
        <taxon>Lactobacillales</taxon>
        <taxon>Enterococcaceae</taxon>
        <taxon>Vagococcus</taxon>
    </lineage>
</organism>
<dbReference type="OrthoDB" id="9815791at2"/>
<dbReference type="EMBL" id="NGJX01000009">
    <property type="protein sequence ID" value="RSU01104.1"/>
    <property type="molecule type" value="Genomic_DNA"/>
</dbReference>
<dbReference type="PANTHER" id="PTHR11699">
    <property type="entry name" value="ALDEHYDE DEHYDROGENASE-RELATED"/>
    <property type="match status" value="1"/>
</dbReference>
<dbReference type="GO" id="GO:0016620">
    <property type="term" value="F:oxidoreductase activity, acting on the aldehyde or oxo group of donors, NAD or NADP as acceptor"/>
    <property type="evidence" value="ECO:0007669"/>
    <property type="project" value="InterPro"/>
</dbReference>
<reference evidence="2 3" key="1">
    <citation type="submission" date="2017-05" db="EMBL/GenBank/DDBJ databases">
        <title>Vagococcus spp. assemblies.</title>
        <authorList>
            <person name="Gulvik C.A."/>
        </authorList>
    </citation>
    <scope>NUCLEOTIDE SEQUENCE [LARGE SCALE GENOMIC DNA]</scope>
    <source>
        <strain evidence="2 3">NCFB 2497</strain>
    </source>
</reference>
<dbReference type="InterPro" id="IPR015590">
    <property type="entry name" value="Aldehyde_DH_dom"/>
</dbReference>
<dbReference type="InterPro" id="IPR016162">
    <property type="entry name" value="Ald_DH_N"/>
</dbReference>
<protein>
    <recommendedName>
        <fullName evidence="1">Aldehyde dehydrogenase domain-containing protein</fullName>
    </recommendedName>
</protein>
<sequence>MVEMTNQEVIKDLVATSKKAQLQIEDYSQAEIDQCVKVIGKAIYDHAEVLATEAHNETGFGNIPSKINKHTGITTVMWDYLKNQKSVGVIEEDPINQVVTLAKPMGVVASVTPSTNPTSTAIHNAMIALKSRNSIIIAPHPKAKNCTLHAVEIMQDALEKVGAPRELILTIQNPSLEMTNALMEEADVVVATGGFGMVKSAYSSGRPSFGVGQGNVQSFIDTTADVDFATETIITNRSADLGLPCTGEQTVYIPRHLEKEVLTSFEKNGAYVLTDEEVIKKLRQKVFVNNHQNLELTGKKPSDAVKIMELGIDVPEETRLLVVKVNQHGEEEVLAKEILWPILRFRLYDNFDEALEWGRINLLMEGAGHTSTIYSATDENIVKAGDRLPVGRVVVNQGGGAGSGARFNNGLDPTISLGCGSWGNNSISENLTHRHLMNVTKVSKVITDAKIPTPEEIWA</sequence>
<dbReference type="InterPro" id="IPR016161">
    <property type="entry name" value="Ald_DH/histidinol_DH"/>
</dbReference>
<evidence type="ECO:0000313" key="2">
    <source>
        <dbReference type="EMBL" id="RSU01104.1"/>
    </source>
</evidence>
<accession>A0A369AW82</accession>
<feature type="domain" description="Aldehyde dehydrogenase" evidence="1">
    <location>
        <begin position="3"/>
        <end position="398"/>
    </location>
</feature>
<dbReference type="SUPFAM" id="SSF53720">
    <property type="entry name" value="ALDH-like"/>
    <property type="match status" value="1"/>
</dbReference>
<name>A0A369AW82_9ENTE</name>
<dbReference type="InterPro" id="IPR016163">
    <property type="entry name" value="Ald_DH_C"/>
</dbReference>
<comment type="caution">
    <text evidence="2">The sequence shown here is derived from an EMBL/GenBank/DDBJ whole genome shotgun (WGS) entry which is preliminary data.</text>
</comment>
<proteinExistence type="predicted"/>
<evidence type="ECO:0000259" key="1">
    <source>
        <dbReference type="Pfam" id="PF00171"/>
    </source>
</evidence>
<dbReference type="RefSeq" id="WP_114289982.1">
    <property type="nucleotide sequence ID" value="NZ_CP081470.1"/>
</dbReference>
<dbReference type="AlphaFoldDB" id="A0A369AW82"/>
<keyword evidence="3" id="KW-1185">Reference proteome</keyword>
<dbReference type="Gene3D" id="3.40.309.10">
    <property type="entry name" value="Aldehyde Dehydrogenase, Chain A, domain 2"/>
    <property type="match status" value="1"/>
</dbReference>
<dbReference type="Pfam" id="PF00171">
    <property type="entry name" value="Aldedh"/>
    <property type="match status" value="1"/>
</dbReference>